<name>A0A1H3X5A4_9ACTO</name>
<keyword evidence="3" id="KW-0540">Nuclease</keyword>
<dbReference type="GO" id="GO:0008270">
    <property type="term" value="F:zinc ion binding"/>
    <property type="evidence" value="ECO:0007669"/>
    <property type="project" value="InterPro"/>
</dbReference>
<dbReference type="Pfam" id="PF02720">
    <property type="entry name" value="DUF222"/>
    <property type="match status" value="1"/>
</dbReference>
<dbReference type="EMBL" id="FNQV01000003">
    <property type="protein sequence ID" value="SDZ93844.1"/>
    <property type="molecule type" value="Genomic_DNA"/>
</dbReference>
<keyword evidence="3" id="KW-0378">Hydrolase</keyword>
<dbReference type="Proteomes" id="UP000199288">
    <property type="component" value="Unassembled WGS sequence"/>
</dbReference>
<feature type="domain" description="HNH nuclease" evidence="2">
    <location>
        <begin position="424"/>
        <end position="475"/>
    </location>
</feature>
<sequence length="526" mass="56600">MEPDTPPPEDDPEFLDFEVETAHEAYVRHNRANHARDTELRQALVHSYQVVERMLEPVQILTESPACDDVSGMTHIVAAGQVARLINRAHAALLRHAMHAQASRAFMFDDPAGGLDTTGEQLARSLGISTYKAGKLLGAAAQIYDHLPHTAAALDAGELSLDKAIVLADGLRGVPPHLAHAVESVALSHASVRTVSEIRKDIERLLIELDPDTANELHADASERRRVSRPRSRAHGMALMRMDLTAEQSASIDHALDAAARAALTAGDCRTYHQLRADVLASWAITALQTGAHLTTTCGDPVHIPPTKIAVTVPLEVLARLLPGWDPHRAPAAVLADLYDGDAETAERTAQLLGDGRQILELSRDALGRPVGRTEAAWVEGYGPIAPALGALLAAGGTWQRIITDGPSGVPLDVGRHRYRPPAAIEAAVRARDLACQGPGCDSRARGELDHVIEWHDGGGTSVGNLLVLCKRCHRRKSAAGEYLIAVRPDGSRVWQTPTGTYTSYPARAFRRISHDALPLPFPDAA</sequence>
<dbReference type="AlphaFoldDB" id="A0A1H3X5A4"/>
<gene>
    <name evidence="3" type="ORF">SAMN02910418_00594</name>
</gene>
<dbReference type="Pfam" id="PF01844">
    <property type="entry name" value="HNH"/>
    <property type="match status" value="1"/>
</dbReference>
<dbReference type="RefSeq" id="WP_176780675.1">
    <property type="nucleotide sequence ID" value="NZ_FNQV01000003.1"/>
</dbReference>
<comment type="similarity">
    <text evidence="1">Belongs to the Rv1128c/1148c/1588c/1702c/1945/3466 family.</text>
</comment>
<dbReference type="SMART" id="SM00507">
    <property type="entry name" value="HNHc"/>
    <property type="match status" value="1"/>
</dbReference>
<organism evidence="3 4">
    <name type="scientific">Bowdeniella nasicola</name>
    <dbReference type="NCBI Taxonomy" id="208480"/>
    <lineage>
        <taxon>Bacteria</taxon>
        <taxon>Bacillati</taxon>
        <taxon>Actinomycetota</taxon>
        <taxon>Actinomycetes</taxon>
        <taxon>Actinomycetales</taxon>
        <taxon>Actinomycetaceae</taxon>
        <taxon>Bowdeniella</taxon>
    </lineage>
</organism>
<dbReference type="InterPro" id="IPR003870">
    <property type="entry name" value="DUF222"/>
</dbReference>
<dbReference type="Gene3D" id="1.10.30.50">
    <property type="match status" value="1"/>
</dbReference>
<keyword evidence="4" id="KW-1185">Reference proteome</keyword>
<dbReference type="InterPro" id="IPR002711">
    <property type="entry name" value="HNH"/>
</dbReference>
<dbReference type="GO" id="GO:0004519">
    <property type="term" value="F:endonuclease activity"/>
    <property type="evidence" value="ECO:0007669"/>
    <property type="project" value="UniProtKB-KW"/>
</dbReference>
<dbReference type="InterPro" id="IPR003615">
    <property type="entry name" value="HNH_nuc"/>
</dbReference>
<evidence type="ECO:0000313" key="3">
    <source>
        <dbReference type="EMBL" id="SDZ93844.1"/>
    </source>
</evidence>
<reference evidence="4" key="1">
    <citation type="submission" date="2016-10" db="EMBL/GenBank/DDBJ databases">
        <authorList>
            <person name="Varghese N."/>
            <person name="Submissions S."/>
        </authorList>
    </citation>
    <scope>NUCLEOTIDE SEQUENCE [LARGE SCALE GENOMIC DNA]</scope>
    <source>
        <strain evidence="4">KPR-1</strain>
    </source>
</reference>
<proteinExistence type="inferred from homology"/>
<evidence type="ECO:0000256" key="1">
    <source>
        <dbReference type="ARBA" id="ARBA00023450"/>
    </source>
</evidence>
<accession>A0A1H3X5A4</accession>
<evidence type="ECO:0000259" key="2">
    <source>
        <dbReference type="SMART" id="SM00507"/>
    </source>
</evidence>
<protein>
    <submittedName>
        <fullName evidence="3">HNH endonuclease</fullName>
    </submittedName>
</protein>
<evidence type="ECO:0000313" key="4">
    <source>
        <dbReference type="Proteomes" id="UP000199288"/>
    </source>
</evidence>
<dbReference type="GO" id="GO:0003676">
    <property type="term" value="F:nucleic acid binding"/>
    <property type="evidence" value="ECO:0007669"/>
    <property type="project" value="InterPro"/>
</dbReference>
<dbReference type="CDD" id="cd00085">
    <property type="entry name" value="HNHc"/>
    <property type="match status" value="1"/>
</dbReference>
<keyword evidence="3" id="KW-0255">Endonuclease</keyword>